<reference evidence="2 3" key="1">
    <citation type="submission" date="2009-11" db="EMBL/GenBank/DDBJ databases">
        <title>Annotation of Allomyces macrogynus ATCC 38327.</title>
        <authorList>
            <consortium name="The Broad Institute Genome Sequencing Platform"/>
            <person name="Russ C."/>
            <person name="Cuomo C."/>
            <person name="Burger G."/>
            <person name="Gray M.W."/>
            <person name="Holland P.W.H."/>
            <person name="King N."/>
            <person name="Lang F.B.F."/>
            <person name="Roger A.J."/>
            <person name="Ruiz-Trillo I."/>
            <person name="Young S.K."/>
            <person name="Zeng Q."/>
            <person name="Gargeya S."/>
            <person name="Fitzgerald M."/>
            <person name="Haas B."/>
            <person name="Abouelleil A."/>
            <person name="Alvarado L."/>
            <person name="Arachchi H.M."/>
            <person name="Berlin A."/>
            <person name="Chapman S.B."/>
            <person name="Gearin G."/>
            <person name="Goldberg J."/>
            <person name="Griggs A."/>
            <person name="Gujja S."/>
            <person name="Hansen M."/>
            <person name="Heiman D."/>
            <person name="Howarth C."/>
            <person name="Larimer J."/>
            <person name="Lui A."/>
            <person name="MacDonald P.J.P."/>
            <person name="McCowen C."/>
            <person name="Montmayeur A."/>
            <person name="Murphy C."/>
            <person name="Neiman D."/>
            <person name="Pearson M."/>
            <person name="Priest M."/>
            <person name="Roberts A."/>
            <person name="Saif S."/>
            <person name="Shea T."/>
            <person name="Sisk P."/>
            <person name="Stolte C."/>
            <person name="Sykes S."/>
            <person name="Wortman J."/>
            <person name="Nusbaum C."/>
            <person name="Birren B."/>
        </authorList>
    </citation>
    <scope>NUCLEOTIDE SEQUENCE [LARGE SCALE GENOMIC DNA]</scope>
    <source>
        <strain evidence="2 3">ATCC 38327</strain>
    </source>
</reference>
<dbReference type="PANTHER" id="PTHR37402:SF1">
    <property type="entry name" value="GRAM DOMAIN-CONTAINING PROTEIN 4"/>
    <property type="match status" value="1"/>
</dbReference>
<dbReference type="InterPro" id="IPR037847">
    <property type="entry name" value="GRAMDC4"/>
</dbReference>
<keyword evidence="1" id="KW-0812">Transmembrane</keyword>
<dbReference type="STRING" id="578462.A0A0L0S443"/>
<dbReference type="VEuPathDB" id="FungiDB:AMAG_02938"/>
<protein>
    <submittedName>
        <fullName evidence="2">Uncharacterized protein</fullName>
    </submittedName>
</protein>
<dbReference type="PANTHER" id="PTHR37402">
    <property type="entry name" value="GRAM DOMAIN-CONTAINING PROTEIN 4"/>
    <property type="match status" value="1"/>
</dbReference>
<gene>
    <name evidence="2" type="ORF">AMAG_02938</name>
</gene>
<dbReference type="eggNOG" id="ENOG502QS59">
    <property type="taxonomic scope" value="Eukaryota"/>
</dbReference>
<keyword evidence="3" id="KW-1185">Reference proteome</keyword>
<feature type="transmembrane region" description="Helical" evidence="1">
    <location>
        <begin position="58"/>
        <end position="82"/>
    </location>
</feature>
<evidence type="ECO:0000313" key="3">
    <source>
        <dbReference type="Proteomes" id="UP000054350"/>
    </source>
</evidence>
<dbReference type="AlphaFoldDB" id="A0A0L0S443"/>
<proteinExistence type="predicted"/>
<reference evidence="3" key="2">
    <citation type="submission" date="2009-11" db="EMBL/GenBank/DDBJ databases">
        <title>The Genome Sequence of Allomyces macrogynus strain ATCC 38327.</title>
        <authorList>
            <consortium name="The Broad Institute Genome Sequencing Platform"/>
            <person name="Russ C."/>
            <person name="Cuomo C."/>
            <person name="Shea T."/>
            <person name="Young S.K."/>
            <person name="Zeng Q."/>
            <person name="Koehrsen M."/>
            <person name="Haas B."/>
            <person name="Borodovsky M."/>
            <person name="Guigo R."/>
            <person name="Alvarado L."/>
            <person name="Berlin A."/>
            <person name="Borenstein D."/>
            <person name="Chen Z."/>
            <person name="Engels R."/>
            <person name="Freedman E."/>
            <person name="Gellesch M."/>
            <person name="Goldberg J."/>
            <person name="Griggs A."/>
            <person name="Gujja S."/>
            <person name="Heiman D."/>
            <person name="Hepburn T."/>
            <person name="Howarth C."/>
            <person name="Jen D."/>
            <person name="Larson L."/>
            <person name="Lewis B."/>
            <person name="Mehta T."/>
            <person name="Park D."/>
            <person name="Pearson M."/>
            <person name="Roberts A."/>
            <person name="Saif S."/>
            <person name="Shenoy N."/>
            <person name="Sisk P."/>
            <person name="Stolte C."/>
            <person name="Sykes S."/>
            <person name="Walk T."/>
            <person name="White J."/>
            <person name="Yandava C."/>
            <person name="Burger G."/>
            <person name="Gray M.W."/>
            <person name="Holland P.W.H."/>
            <person name="King N."/>
            <person name="Lang F.B.F."/>
            <person name="Roger A.J."/>
            <person name="Ruiz-Trillo I."/>
            <person name="Lander E."/>
            <person name="Nusbaum C."/>
        </authorList>
    </citation>
    <scope>NUCLEOTIDE SEQUENCE [LARGE SCALE GENOMIC DNA]</scope>
    <source>
        <strain evidence="3">ATCC 38327</strain>
    </source>
</reference>
<keyword evidence="1" id="KW-0472">Membrane</keyword>
<dbReference type="Proteomes" id="UP000054350">
    <property type="component" value="Unassembled WGS sequence"/>
</dbReference>
<feature type="transmembrane region" description="Helical" evidence="1">
    <location>
        <begin position="202"/>
        <end position="221"/>
    </location>
</feature>
<evidence type="ECO:0000256" key="1">
    <source>
        <dbReference type="SAM" id="Phobius"/>
    </source>
</evidence>
<accession>A0A0L0S443</accession>
<sequence length="419" mass="46988">MATARVDTLEDEQFQWSRMKQNLERVWVAAQPLPEFFLFLRGVFMWESPLKTAFFMAIYFSAIFLDLALPIAFVVLVITLAFHGISHERALDAVGLRCLYVDAQAQPRFADASRAKHLQERYGKTQSPTPGATAAATEAGATLPAQLNLPSTMRGLAAAAARPDDVWRQIKEEVLAYAQLQLRDAADILEKMHNCVTWKRPWATLGVLAQVALLLFMVNCVLAPATVIRIAATLIGIQLFVLLPLQMKFPRYRRMFSPTHIFLWPFPTHAEWSIEQLACATKPIETCTNGLCLTTIDEVRNFSCIYRGATGILRIDPSSPTIVFRATGTVFGRPWIDGAGEMGGQNAAAGMLEVAHQDIVRMKKNTHRHHLFFKNHQIVLHLRDGAQVVFEHVNMRDDAFSLLAAVSNDPKRKWRIPGI</sequence>
<dbReference type="OrthoDB" id="1708389at2759"/>
<feature type="transmembrane region" description="Helical" evidence="1">
    <location>
        <begin position="227"/>
        <end position="245"/>
    </location>
</feature>
<keyword evidence="1" id="KW-1133">Transmembrane helix</keyword>
<dbReference type="EMBL" id="GG745331">
    <property type="protein sequence ID" value="KNE57195.1"/>
    <property type="molecule type" value="Genomic_DNA"/>
</dbReference>
<evidence type="ECO:0000313" key="2">
    <source>
        <dbReference type="EMBL" id="KNE57195.1"/>
    </source>
</evidence>
<organism evidence="2 3">
    <name type="scientific">Allomyces macrogynus (strain ATCC 38327)</name>
    <name type="common">Allomyces javanicus var. macrogynus</name>
    <dbReference type="NCBI Taxonomy" id="578462"/>
    <lineage>
        <taxon>Eukaryota</taxon>
        <taxon>Fungi</taxon>
        <taxon>Fungi incertae sedis</taxon>
        <taxon>Blastocladiomycota</taxon>
        <taxon>Blastocladiomycetes</taxon>
        <taxon>Blastocladiales</taxon>
        <taxon>Blastocladiaceae</taxon>
        <taxon>Allomyces</taxon>
    </lineage>
</organism>
<name>A0A0L0S443_ALLM3</name>
<feature type="transmembrane region" description="Helical" evidence="1">
    <location>
        <begin position="26"/>
        <end position="46"/>
    </location>
</feature>
<dbReference type="GO" id="GO:0006915">
    <property type="term" value="P:apoptotic process"/>
    <property type="evidence" value="ECO:0007669"/>
    <property type="project" value="InterPro"/>
</dbReference>